<dbReference type="Pfam" id="PF00004">
    <property type="entry name" value="AAA"/>
    <property type="match status" value="2"/>
</dbReference>
<dbReference type="Proteomes" id="UP000193411">
    <property type="component" value="Unassembled WGS sequence"/>
</dbReference>
<dbReference type="GO" id="GO:0016887">
    <property type="term" value="F:ATP hydrolysis activity"/>
    <property type="evidence" value="ECO:0007669"/>
    <property type="project" value="InterPro"/>
</dbReference>
<dbReference type="Gene3D" id="3.40.50.300">
    <property type="entry name" value="P-loop containing nucleotide triphosphate hydrolases"/>
    <property type="match status" value="2"/>
</dbReference>
<dbReference type="EMBL" id="MCFL01000023">
    <property type="protein sequence ID" value="ORZ35330.1"/>
    <property type="molecule type" value="Genomic_DNA"/>
</dbReference>
<comment type="caution">
    <text evidence="6">The sequence shown here is derived from an EMBL/GenBank/DDBJ whole genome shotgun (WGS) entry which is preliminary data.</text>
</comment>
<accession>A0A1Y2HL72</accession>
<dbReference type="STRING" id="765915.A0A1Y2HL72"/>
<name>A0A1Y2HL72_9FUNG</name>
<dbReference type="InterPro" id="IPR003959">
    <property type="entry name" value="ATPase_AAA_core"/>
</dbReference>
<evidence type="ECO:0000313" key="6">
    <source>
        <dbReference type="EMBL" id="ORZ35330.1"/>
    </source>
</evidence>
<proteinExistence type="inferred from homology"/>
<keyword evidence="7" id="KW-1185">Reference proteome</keyword>
<comment type="similarity">
    <text evidence="4">Belongs to the AAA ATPase family.</text>
</comment>
<organism evidence="6 7">
    <name type="scientific">Catenaria anguillulae PL171</name>
    <dbReference type="NCBI Taxonomy" id="765915"/>
    <lineage>
        <taxon>Eukaryota</taxon>
        <taxon>Fungi</taxon>
        <taxon>Fungi incertae sedis</taxon>
        <taxon>Blastocladiomycota</taxon>
        <taxon>Blastocladiomycetes</taxon>
        <taxon>Blastocladiales</taxon>
        <taxon>Catenariaceae</taxon>
        <taxon>Catenaria</taxon>
    </lineage>
</organism>
<dbReference type="InterPro" id="IPR003593">
    <property type="entry name" value="AAA+_ATPase"/>
</dbReference>
<dbReference type="SMART" id="SM00382">
    <property type="entry name" value="AAA"/>
    <property type="match status" value="1"/>
</dbReference>
<dbReference type="GO" id="GO:0005524">
    <property type="term" value="F:ATP binding"/>
    <property type="evidence" value="ECO:0007669"/>
    <property type="project" value="UniProtKB-KW"/>
</dbReference>
<dbReference type="InterPro" id="IPR050168">
    <property type="entry name" value="AAA_ATPase_domain"/>
</dbReference>
<dbReference type="FunFam" id="3.40.50.300:FF:001025">
    <property type="entry name" value="ATPase family, AAA domain-containing 2B"/>
    <property type="match status" value="1"/>
</dbReference>
<evidence type="ECO:0000259" key="5">
    <source>
        <dbReference type="SMART" id="SM00382"/>
    </source>
</evidence>
<gene>
    <name evidence="6" type="ORF">BCR44DRAFT_1126813</name>
</gene>
<reference evidence="6 7" key="1">
    <citation type="submission" date="2016-07" db="EMBL/GenBank/DDBJ databases">
        <title>Pervasive Adenine N6-methylation of Active Genes in Fungi.</title>
        <authorList>
            <consortium name="DOE Joint Genome Institute"/>
            <person name="Mondo S.J."/>
            <person name="Dannebaum R.O."/>
            <person name="Kuo R.C."/>
            <person name="Labutti K."/>
            <person name="Haridas S."/>
            <person name="Kuo A."/>
            <person name="Salamov A."/>
            <person name="Ahrendt S.R."/>
            <person name="Lipzen A."/>
            <person name="Sullivan W."/>
            <person name="Andreopoulos W.B."/>
            <person name="Clum A."/>
            <person name="Lindquist E."/>
            <person name="Daum C."/>
            <person name="Ramamoorthy G.K."/>
            <person name="Gryganskyi A."/>
            <person name="Culley D."/>
            <person name="Magnuson J.K."/>
            <person name="James T.Y."/>
            <person name="O'Malley M.A."/>
            <person name="Stajich J.E."/>
            <person name="Spatafora J.W."/>
            <person name="Visel A."/>
            <person name="Grigoriev I.V."/>
        </authorList>
    </citation>
    <scope>NUCLEOTIDE SEQUENCE [LARGE SCALE GENOMIC DNA]</scope>
    <source>
        <strain evidence="6 7">PL171</strain>
    </source>
</reference>
<evidence type="ECO:0000256" key="3">
    <source>
        <dbReference type="ARBA" id="ARBA00023054"/>
    </source>
</evidence>
<dbReference type="InterPro" id="IPR027417">
    <property type="entry name" value="P-loop_NTPase"/>
</dbReference>
<evidence type="ECO:0000313" key="7">
    <source>
        <dbReference type="Proteomes" id="UP000193411"/>
    </source>
</evidence>
<protein>
    <submittedName>
        <fullName evidence="6">p-loop containing nucleoside triphosphate hydrolase protein</fullName>
    </submittedName>
</protein>
<evidence type="ECO:0000256" key="4">
    <source>
        <dbReference type="RuleBase" id="RU003651"/>
    </source>
</evidence>
<dbReference type="PANTHER" id="PTHR23077:SF117">
    <property type="entry name" value="AAA+ ATPASE DOMAIN-CONTAINING PROTEIN"/>
    <property type="match status" value="1"/>
</dbReference>
<keyword evidence="6" id="KW-0378">Hydrolase</keyword>
<dbReference type="Pfam" id="PF17862">
    <property type="entry name" value="AAA_lid_3"/>
    <property type="match status" value="1"/>
</dbReference>
<dbReference type="Gene3D" id="1.10.8.60">
    <property type="match status" value="2"/>
</dbReference>
<feature type="domain" description="AAA+ ATPase" evidence="5">
    <location>
        <begin position="263"/>
        <end position="406"/>
    </location>
</feature>
<sequence>MQAHLLAVGAQDILSPFPGDSERNLRRVFSQALSHAQAGTPVVLFLDEIDAIAPHRAGASSAMARVVAQLLTLMDGMDKDRSELARLVVVGATNRPNAIDPAVRRPGRLDREVTIQPPPASVRCKILQSMLEKVPTAADVLEPGTEGDGWLRRFAECLPGYVGADLAALVREACQGVVKKKLMAAELGQGQGTQAVITRDDLVRAQAKVSPSLRRGHQVQLAGGRATSWGDIGGLEDVKEELIRAAVWPIERADQFRALGLTPPRGLLLYGPPGCSKTTLVRVLANELRSAFYSLTPADVYSAFVGEAERIVRAAFARARATAPSVLFLDELDALVGGERDQGDGVKHRVLLTLLAEMDGVESGGANDDPSRAVMVVAATNHPGQLDAALIRPGRLDRFVYVRPPTRDEKVDIFKVFTKRMPLSEAVDLEQVVDKIPLATGADIESICREAALASLREGAECVEQRHFDVALDSCHPVITPKTVEYYEGLSQRFK</sequence>
<dbReference type="AlphaFoldDB" id="A0A1Y2HL72"/>
<dbReference type="InterPro" id="IPR003960">
    <property type="entry name" value="ATPase_AAA_CS"/>
</dbReference>
<evidence type="ECO:0000256" key="2">
    <source>
        <dbReference type="ARBA" id="ARBA00022840"/>
    </source>
</evidence>
<keyword evidence="3" id="KW-0175">Coiled coil</keyword>
<dbReference type="InterPro" id="IPR041569">
    <property type="entry name" value="AAA_lid_3"/>
</dbReference>
<dbReference type="PROSITE" id="PS00674">
    <property type="entry name" value="AAA"/>
    <property type="match status" value="2"/>
</dbReference>
<evidence type="ECO:0000256" key="1">
    <source>
        <dbReference type="ARBA" id="ARBA00022741"/>
    </source>
</evidence>
<dbReference type="OrthoDB" id="5421at2759"/>
<dbReference type="PANTHER" id="PTHR23077">
    <property type="entry name" value="AAA-FAMILY ATPASE"/>
    <property type="match status" value="1"/>
</dbReference>
<keyword evidence="2 4" id="KW-0067">ATP-binding</keyword>
<keyword evidence="1 4" id="KW-0547">Nucleotide-binding</keyword>
<dbReference type="SUPFAM" id="SSF52540">
    <property type="entry name" value="P-loop containing nucleoside triphosphate hydrolases"/>
    <property type="match status" value="2"/>
</dbReference>